<evidence type="ECO:0000313" key="1">
    <source>
        <dbReference type="EMBL" id="OWZ15517.1"/>
    </source>
</evidence>
<accession>A0A225WER1</accession>
<keyword evidence="2" id="KW-1185">Reference proteome</keyword>
<dbReference type="OrthoDB" id="128412at2759"/>
<reference evidence="2" key="1">
    <citation type="submission" date="2017-03" db="EMBL/GenBank/DDBJ databases">
        <title>Phytopthora megakarya and P. palmivora, two closely related causual agents of cacao black pod achieved similar genome size and gene model numbers by different mechanisms.</title>
        <authorList>
            <person name="Ali S."/>
            <person name="Shao J."/>
            <person name="Larry D.J."/>
            <person name="Kronmiller B."/>
            <person name="Shen D."/>
            <person name="Strem M.D."/>
            <person name="Melnick R.L."/>
            <person name="Guiltinan M.J."/>
            <person name="Tyler B.M."/>
            <person name="Meinhardt L.W."/>
            <person name="Bailey B.A."/>
        </authorList>
    </citation>
    <scope>NUCLEOTIDE SEQUENCE [LARGE SCALE GENOMIC DNA]</scope>
    <source>
        <strain evidence="2">zdho120</strain>
    </source>
</reference>
<name>A0A225WER1_9STRA</name>
<proteinExistence type="predicted"/>
<comment type="caution">
    <text evidence="1">The sequence shown here is derived from an EMBL/GenBank/DDBJ whole genome shotgun (WGS) entry which is preliminary data.</text>
</comment>
<evidence type="ECO:0008006" key="3">
    <source>
        <dbReference type="Google" id="ProtNLM"/>
    </source>
</evidence>
<evidence type="ECO:0000313" key="2">
    <source>
        <dbReference type="Proteomes" id="UP000198211"/>
    </source>
</evidence>
<sequence>MELYSTHETSIFGFRSYHKYYKLKLGLNHKGKLWILGYGDVPTYISAKARIKLTRGPRVVNVLDVWVGNIGAGVDCLLGMDFRMSAGVRLSVREAVVKPPDEESLLLVGGPAFDHLGMDLSVWVKDTAWLRPGERLVVTILYCRANPEFLEFWAGRGEKWVTRFVYGVSRRSKAVEVVNVSNLIATVYRNTAVAHVIEKGCLPSGERLYAPLLKSTANGEH</sequence>
<protein>
    <recommendedName>
        <fullName evidence="3">Eukaryotic/viral aspartic protease</fullName>
    </recommendedName>
</protein>
<dbReference type="Proteomes" id="UP000198211">
    <property type="component" value="Unassembled WGS sequence"/>
</dbReference>
<dbReference type="AlphaFoldDB" id="A0A225WER1"/>
<organism evidence="1 2">
    <name type="scientific">Phytophthora megakarya</name>
    <dbReference type="NCBI Taxonomy" id="4795"/>
    <lineage>
        <taxon>Eukaryota</taxon>
        <taxon>Sar</taxon>
        <taxon>Stramenopiles</taxon>
        <taxon>Oomycota</taxon>
        <taxon>Peronosporomycetes</taxon>
        <taxon>Peronosporales</taxon>
        <taxon>Peronosporaceae</taxon>
        <taxon>Phytophthora</taxon>
    </lineage>
</organism>
<gene>
    <name evidence="1" type="ORF">PHMEG_00010823</name>
</gene>
<dbReference type="EMBL" id="NBNE01001108">
    <property type="protein sequence ID" value="OWZ15517.1"/>
    <property type="molecule type" value="Genomic_DNA"/>
</dbReference>